<keyword evidence="3" id="KW-1185">Reference proteome</keyword>
<sequence length="120" mass="13410">MEGRIEVVAKLGGTFLTFSKPVLAYRSSPVIASYTRALYAFPKIIRNPVSSEALKRDLRILLTVAWQRVGRKQNHWNNASRGPCSPGYSRSGGEKMRQTAKGKTRIERSLSSAIEKDKTI</sequence>
<dbReference type="EMBL" id="JACSDZ010000011">
    <property type="protein sequence ID" value="KAF7392041.1"/>
    <property type="molecule type" value="Genomic_DNA"/>
</dbReference>
<comment type="caution">
    <text evidence="2">The sequence shown here is derived from an EMBL/GenBank/DDBJ whole genome shotgun (WGS) entry which is preliminary data.</text>
</comment>
<dbReference type="Proteomes" id="UP000617340">
    <property type="component" value="Unassembled WGS sequence"/>
</dbReference>
<accession>A0A834JUZ1</accession>
<proteinExistence type="predicted"/>
<reference evidence="2" key="1">
    <citation type="journal article" date="2020" name="G3 (Bethesda)">
        <title>High-Quality Assemblies for Three Invasive Social Wasps from the &lt;i&gt;Vespula&lt;/i&gt; Genus.</title>
        <authorList>
            <person name="Harrop T.W.R."/>
            <person name="Guhlin J."/>
            <person name="McLaughlin G.M."/>
            <person name="Permina E."/>
            <person name="Stockwell P."/>
            <person name="Gilligan J."/>
            <person name="Le Lec M.F."/>
            <person name="Gruber M.A.M."/>
            <person name="Quinn O."/>
            <person name="Lovegrove M."/>
            <person name="Duncan E.J."/>
            <person name="Remnant E.J."/>
            <person name="Van Eeckhoven J."/>
            <person name="Graham B."/>
            <person name="Knapp R.A."/>
            <person name="Langford K.W."/>
            <person name="Kronenberg Z."/>
            <person name="Press M.O."/>
            <person name="Eacker S.M."/>
            <person name="Wilson-Rankin E.E."/>
            <person name="Purcell J."/>
            <person name="Lester P.J."/>
            <person name="Dearden P.K."/>
        </authorList>
    </citation>
    <scope>NUCLEOTIDE SEQUENCE</scope>
    <source>
        <strain evidence="2">Linc-1</strain>
    </source>
</reference>
<feature type="region of interest" description="Disordered" evidence="1">
    <location>
        <begin position="75"/>
        <end position="120"/>
    </location>
</feature>
<evidence type="ECO:0000313" key="3">
    <source>
        <dbReference type="Proteomes" id="UP000617340"/>
    </source>
</evidence>
<organism evidence="2 3">
    <name type="scientific">Vespula germanica</name>
    <name type="common">German yellow jacket</name>
    <name type="synonym">Paravespula germanica</name>
    <dbReference type="NCBI Taxonomy" id="30212"/>
    <lineage>
        <taxon>Eukaryota</taxon>
        <taxon>Metazoa</taxon>
        <taxon>Ecdysozoa</taxon>
        <taxon>Arthropoda</taxon>
        <taxon>Hexapoda</taxon>
        <taxon>Insecta</taxon>
        <taxon>Pterygota</taxon>
        <taxon>Neoptera</taxon>
        <taxon>Endopterygota</taxon>
        <taxon>Hymenoptera</taxon>
        <taxon>Apocrita</taxon>
        <taxon>Aculeata</taxon>
        <taxon>Vespoidea</taxon>
        <taxon>Vespidae</taxon>
        <taxon>Vespinae</taxon>
        <taxon>Vespula</taxon>
    </lineage>
</organism>
<dbReference type="AlphaFoldDB" id="A0A834JUZ1"/>
<name>A0A834JUZ1_VESGE</name>
<evidence type="ECO:0000313" key="2">
    <source>
        <dbReference type="EMBL" id="KAF7392041.1"/>
    </source>
</evidence>
<feature type="compositionally biased region" description="Basic and acidic residues" evidence="1">
    <location>
        <begin position="104"/>
        <end position="120"/>
    </location>
</feature>
<gene>
    <name evidence="2" type="ORF">HZH68_011584</name>
</gene>
<protein>
    <submittedName>
        <fullName evidence="2">Uncharacterized protein</fullName>
    </submittedName>
</protein>
<evidence type="ECO:0000256" key="1">
    <source>
        <dbReference type="SAM" id="MobiDB-lite"/>
    </source>
</evidence>